<protein>
    <recommendedName>
        <fullName evidence="3">NUDIX hydrolase</fullName>
    </recommendedName>
</protein>
<comment type="caution">
    <text evidence="1">The sequence shown here is derived from an EMBL/GenBank/DDBJ whole genome shotgun (WGS) entry which is preliminary data.</text>
</comment>
<name>A0A916SH26_9HYPH</name>
<dbReference type="GO" id="GO:0003824">
    <property type="term" value="F:catalytic activity"/>
    <property type="evidence" value="ECO:0007669"/>
    <property type="project" value="UniProtKB-ARBA"/>
</dbReference>
<gene>
    <name evidence="1" type="ORF">GCM10011491_30120</name>
</gene>
<dbReference type="AlphaFoldDB" id="A0A916SH26"/>
<dbReference type="Proteomes" id="UP000646478">
    <property type="component" value="Unassembled WGS sequence"/>
</dbReference>
<dbReference type="InterPro" id="IPR015797">
    <property type="entry name" value="NUDIX_hydrolase-like_dom_sf"/>
</dbReference>
<reference evidence="1" key="1">
    <citation type="journal article" date="2014" name="Int. J. Syst. Evol. Microbiol.">
        <title>Complete genome sequence of Corynebacterium casei LMG S-19264T (=DSM 44701T), isolated from a smear-ripened cheese.</title>
        <authorList>
            <consortium name="US DOE Joint Genome Institute (JGI-PGF)"/>
            <person name="Walter F."/>
            <person name="Albersmeier A."/>
            <person name="Kalinowski J."/>
            <person name="Ruckert C."/>
        </authorList>
    </citation>
    <scope>NUCLEOTIDE SEQUENCE</scope>
    <source>
        <strain evidence="1">CGMCC 1.15082</strain>
    </source>
</reference>
<organism evidence="1 2">
    <name type="scientific">Brucella endophytica</name>
    <dbReference type="NCBI Taxonomy" id="1963359"/>
    <lineage>
        <taxon>Bacteria</taxon>
        <taxon>Pseudomonadati</taxon>
        <taxon>Pseudomonadota</taxon>
        <taxon>Alphaproteobacteria</taxon>
        <taxon>Hyphomicrobiales</taxon>
        <taxon>Brucellaceae</taxon>
        <taxon>Brucella/Ochrobactrum group</taxon>
        <taxon>Brucella</taxon>
    </lineage>
</organism>
<evidence type="ECO:0008006" key="3">
    <source>
        <dbReference type="Google" id="ProtNLM"/>
    </source>
</evidence>
<dbReference type="Gene3D" id="3.90.79.10">
    <property type="entry name" value="Nucleoside Triphosphate Pyrophosphohydrolase"/>
    <property type="match status" value="1"/>
</dbReference>
<accession>A0A916SH26</accession>
<evidence type="ECO:0000313" key="1">
    <source>
        <dbReference type="EMBL" id="GGA99833.1"/>
    </source>
</evidence>
<proteinExistence type="predicted"/>
<sequence length="240" mass="26732">MHDIPQNTVITIDGVDVRVVPGELDYALSNKTAIAENWQQEIAANPSLFNGALYLAPEARLEDGILRADFVRTLYETLLYWRYDPLKTRPWHIFGIGVVVSADNRLIAGRMAARTAGGGRIYFPAGSIDDDDVAEGRVDYEGNAWREVQEETGLDLSQAAAEKKIHLVTANRSIALFRRYYFPQNAAVLVERIRQYLKADNDPELDAVMEISGPGQMGEATPSYVRAFADWHFNEAGGGR</sequence>
<dbReference type="SUPFAM" id="SSF55811">
    <property type="entry name" value="Nudix"/>
    <property type="match status" value="1"/>
</dbReference>
<dbReference type="EMBL" id="BMHH01000013">
    <property type="protein sequence ID" value="GGA99833.1"/>
    <property type="molecule type" value="Genomic_DNA"/>
</dbReference>
<dbReference type="RefSeq" id="WP_188825021.1">
    <property type="nucleotide sequence ID" value="NZ_BMHH01000013.1"/>
</dbReference>
<keyword evidence="2" id="KW-1185">Reference proteome</keyword>
<evidence type="ECO:0000313" key="2">
    <source>
        <dbReference type="Proteomes" id="UP000646478"/>
    </source>
</evidence>
<dbReference type="CDD" id="cd02883">
    <property type="entry name" value="NUDIX_Hydrolase"/>
    <property type="match status" value="1"/>
</dbReference>
<reference evidence="1" key="2">
    <citation type="submission" date="2020-09" db="EMBL/GenBank/DDBJ databases">
        <authorList>
            <person name="Sun Q."/>
            <person name="Zhou Y."/>
        </authorList>
    </citation>
    <scope>NUCLEOTIDE SEQUENCE</scope>
    <source>
        <strain evidence="1">CGMCC 1.15082</strain>
    </source>
</reference>